<evidence type="ECO:0008006" key="3">
    <source>
        <dbReference type="Google" id="ProtNLM"/>
    </source>
</evidence>
<comment type="caution">
    <text evidence="1">The sequence shown here is derived from an EMBL/GenBank/DDBJ whole genome shotgun (WGS) entry which is preliminary data.</text>
</comment>
<evidence type="ECO:0000313" key="1">
    <source>
        <dbReference type="EMBL" id="KXU34620.1"/>
    </source>
</evidence>
<accession>A0A139SJF0</accession>
<organism evidence="1 2">
    <name type="scientific">Cephaloticoccus primus</name>
    <dbReference type="NCBI Taxonomy" id="1548207"/>
    <lineage>
        <taxon>Bacteria</taxon>
        <taxon>Pseudomonadati</taxon>
        <taxon>Verrucomicrobiota</taxon>
        <taxon>Opitutia</taxon>
        <taxon>Opitutales</taxon>
        <taxon>Opitutaceae</taxon>
        <taxon>Cephaloticoccus</taxon>
    </lineage>
</organism>
<dbReference type="Proteomes" id="UP000070058">
    <property type="component" value="Unassembled WGS sequence"/>
</dbReference>
<dbReference type="AlphaFoldDB" id="A0A139SJF0"/>
<gene>
    <name evidence="1" type="ORF">AXK11_08130</name>
</gene>
<name>A0A139SJF0_9BACT</name>
<dbReference type="Pfam" id="PF08780">
    <property type="entry name" value="NTase_sub_bind"/>
    <property type="match status" value="1"/>
</dbReference>
<dbReference type="SUPFAM" id="SSF81593">
    <property type="entry name" value="Nucleotidyltransferase substrate binding subunit/domain"/>
    <property type="match status" value="1"/>
</dbReference>
<dbReference type="InterPro" id="IPR010235">
    <property type="entry name" value="HepT"/>
</dbReference>
<dbReference type="Gene3D" id="1.20.120.330">
    <property type="entry name" value="Nucleotidyltransferases domain 2"/>
    <property type="match status" value="1"/>
</dbReference>
<dbReference type="RefSeq" id="WP_068631090.1">
    <property type="nucleotide sequence ID" value="NZ_LSZQ01000060.1"/>
</dbReference>
<protein>
    <recommendedName>
        <fullName evidence="3">Nucleotidyltransferase</fullName>
    </recommendedName>
</protein>
<sequence length="136" mass="15771">MELKLQSLSDAISRLEEILKRYNSDPEDDALRDASVKRFEYTYALALVFLTRYLEEEAPISKTAGSMDFAELIRQAWALGLLREEVAVWRDFRLKRNLTSHTYDQSNADEVCAVIPRFLAEARFLYSQLKKRSDAS</sequence>
<proteinExistence type="predicted"/>
<evidence type="ECO:0000313" key="2">
    <source>
        <dbReference type="Proteomes" id="UP000070058"/>
    </source>
</evidence>
<dbReference type="EMBL" id="LSZQ01000060">
    <property type="protein sequence ID" value="KXU34620.1"/>
    <property type="molecule type" value="Genomic_DNA"/>
</dbReference>
<reference evidence="2" key="1">
    <citation type="submission" date="2016-02" db="EMBL/GenBank/DDBJ databases">
        <authorList>
            <person name="Sanders J.G."/>
            <person name="Lin J.Y."/>
            <person name="Wertz J.T."/>
            <person name="Russell J.A."/>
            <person name="Moreau C.S."/>
            <person name="Powell S."/>
        </authorList>
    </citation>
    <scope>NUCLEOTIDE SEQUENCE [LARGE SCALE GENOMIC DNA]</scope>
    <source>
        <strain evidence="2">CAG34</strain>
    </source>
</reference>
<dbReference type="NCBIfam" id="TIGR01987">
    <property type="entry name" value="HI0074"/>
    <property type="match status" value="1"/>
</dbReference>
<dbReference type="OrthoDB" id="9810452at2"/>
<dbReference type="STRING" id="1548207.AXK11_08130"/>
<keyword evidence="2" id="KW-1185">Reference proteome</keyword>